<gene>
    <name evidence="1" type="ORF">RT761_02137</name>
</gene>
<dbReference type="AlphaFoldDB" id="A0A7T1F3R3"/>
<accession>A0A7T1F3R3</accession>
<dbReference type="RefSeq" id="WP_218111401.1">
    <property type="nucleotide sequence ID" value="NZ_CP065383.1"/>
</dbReference>
<reference evidence="1 2" key="1">
    <citation type="journal article" date="2021" name="Nat. Commun.">
        <title>Isolation of a member of the candidate phylum Atribacteria reveals a unique cell membrane structure.</title>
        <authorList>
            <person name="Taiki K."/>
            <person name="Nobu M.K."/>
            <person name="Kusada H."/>
            <person name="Meng X.-Y."/>
            <person name="Hosoki N."/>
            <person name="Uematsu K."/>
            <person name="Yoshioka H."/>
            <person name="Kamagata Y."/>
            <person name="Tamaki H."/>
        </authorList>
    </citation>
    <scope>NUCLEOTIDE SEQUENCE [LARGE SCALE GENOMIC DNA]</scope>
    <source>
        <strain evidence="1 2">RT761</strain>
    </source>
</reference>
<dbReference type="KEGG" id="alam:RT761_02137"/>
<dbReference type="EMBL" id="CP065383">
    <property type="protein sequence ID" value="QPM68910.1"/>
    <property type="molecule type" value="Genomic_DNA"/>
</dbReference>
<organism evidence="1 2">
    <name type="scientific">Atribacter laminatus</name>
    <dbReference type="NCBI Taxonomy" id="2847778"/>
    <lineage>
        <taxon>Bacteria</taxon>
        <taxon>Pseudomonadati</taxon>
        <taxon>Atribacterota</taxon>
        <taxon>Atribacteria</taxon>
        <taxon>Atribacterales</taxon>
        <taxon>Atribacteraceae</taxon>
        <taxon>Atribacter</taxon>
    </lineage>
</organism>
<dbReference type="Proteomes" id="UP000594463">
    <property type="component" value="Chromosome"/>
</dbReference>
<name>A0A7T1F3R3_ATRLM</name>
<dbReference type="PROSITE" id="PS51257">
    <property type="entry name" value="PROKAR_LIPOPROTEIN"/>
    <property type="match status" value="1"/>
</dbReference>
<evidence type="ECO:0008006" key="3">
    <source>
        <dbReference type="Google" id="ProtNLM"/>
    </source>
</evidence>
<proteinExistence type="predicted"/>
<protein>
    <recommendedName>
        <fullName evidence="3">PEGA domain-containing protein</fullName>
    </recommendedName>
</protein>
<evidence type="ECO:0000313" key="1">
    <source>
        <dbReference type="EMBL" id="QPM68910.1"/>
    </source>
</evidence>
<sequence length="110" mass="12216">MKRNLSVIFFVLAIISLLIVAGCAPSQPPVPTNIPPQTCSLTIYSQCWDCYGYVWVNGISTGKYLDFNGMVQVTVPCGVVSVELRDEYGWISHPEIVQTPQTSILIFNDF</sequence>
<evidence type="ECO:0000313" key="2">
    <source>
        <dbReference type="Proteomes" id="UP000594463"/>
    </source>
</evidence>
<keyword evidence="2" id="KW-1185">Reference proteome</keyword>